<evidence type="ECO:0000313" key="1">
    <source>
        <dbReference type="EMBL" id="MBB5402638.1"/>
    </source>
</evidence>
<dbReference type="AlphaFoldDB" id="A0A7W8L9M6"/>
<dbReference type="RefSeq" id="WP_311733500.1">
    <property type="nucleotide sequence ID" value="NZ_JACHDE010000009.1"/>
</dbReference>
<protein>
    <submittedName>
        <fullName evidence="1">Uncharacterized protein</fullName>
    </submittedName>
</protein>
<name>A0A7W8L9M6_9BURK</name>
<dbReference type="Proteomes" id="UP000592820">
    <property type="component" value="Unassembled WGS sequence"/>
</dbReference>
<dbReference type="EMBL" id="JACHDE010000009">
    <property type="protein sequence ID" value="MBB5402638.1"/>
    <property type="molecule type" value="Genomic_DNA"/>
</dbReference>
<proteinExistence type="predicted"/>
<comment type="caution">
    <text evidence="1">The sequence shown here is derived from an EMBL/GenBank/DDBJ whole genome shotgun (WGS) entry which is preliminary data.</text>
</comment>
<gene>
    <name evidence="1" type="ORF">HDG41_004724</name>
</gene>
<reference evidence="1 2" key="1">
    <citation type="submission" date="2020-08" db="EMBL/GenBank/DDBJ databases">
        <title>Genomic Encyclopedia of Type Strains, Phase IV (KMG-V): Genome sequencing to study the core and pangenomes of soil and plant-associated prokaryotes.</title>
        <authorList>
            <person name="Whitman W."/>
        </authorList>
    </citation>
    <scope>NUCLEOTIDE SEQUENCE [LARGE SCALE GENOMIC DNA]</scope>
    <source>
        <strain evidence="1 2">JPY162</strain>
    </source>
</reference>
<organism evidence="1 2">
    <name type="scientific">Paraburkholderia youngii</name>
    <dbReference type="NCBI Taxonomy" id="2782701"/>
    <lineage>
        <taxon>Bacteria</taxon>
        <taxon>Pseudomonadati</taxon>
        <taxon>Pseudomonadota</taxon>
        <taxon>Betaproteobacteria</taxon>
        <taxon>Burkholderiales</taxon>
        <taxon>Burkholderiaceae</taxon>
        <taxon>Paraburkholderia</taxon>
    </lineage>
</organism>
<accession>A0A7W8L9M6</accession>
<evidence type="ECO:0000313" key="2">
    <source>
        <dbReference type="Proteomes" id="UP000592820"/>
    </source>
</evidence>
<sequence length="158" mass="17928">MVNVLRSFEPLALPRPRGAHRYDVFSPKLGRRLTLYRRSAFEAWLMLEADPAIKYFCERPGVVAIHGQRRVVDFWARSDDRECLVLLEATLANRLPQSCTDFDPDAFDIRHIDIADRAAARVGTENWQRILPVMVAARGLVKPSLPGAIERFVASPQS</sequence>